<dbReference type="PANTHER" id="PTHR33562:SF2">
    <property type="entry name" value="PROTEIN QUIVER"/>
    <property type="match status" value="1"/>
</dbReference>
<evidence type="ECO:0000256" key="2">
    <source>
        <dbReference type="ARBA" id="ARBA00023180"/>
    </source>
</evidence>
<accession>A0AA85J7K0</accession>
<sequence>MSSNRISTCLLIFIFYNTIIMHSVLSLQCFRCNSFTDSQCSSVTTSGLRAQVCPPHLQASCKTIIQDAPFASAGTNNSNKPTTRVYRDCSAIRTEDKHCMDRVGTEKVKLRYCICGEDACNHGALSNTAQIQSILFTTTITLLAYLYAS</sequence>
<reference evidence="5" key="2">
    <citation type="submission" date="2023-11" db="UniProtKB">
        <authorList>
            <consortium name="WormBaseParasite"/>
        </authorList>
    </citation>
    <scope>IDENTIFICATION</scope>
</reference>
<evidence type="ECO:0000256" key="1">
    <source>
        <dbReference type="ARBA" id="ARBA00022729"/>
    </source>
</evidence>
<dbReference type="InterPro" id="IPR050975">
    <property type="entry name" value="Sleep_regulator"/>
</dbReference>
<protein>
    <recommendedName>
        <fullName evidence="6">Protein sleepless</fullName>
    </recommendedName>
</protein>
<dbReference type="InterPro" id="IPR031424">
    <property type="entry name" value="QVR-like"/>
</dbReference>
<proteinExistence type="predicted"/>
<evidence type="ECO:0000313" key="5">
    <source>
        <dbReference type="WBParaSite" id="TREG1_134380.1"/>
    </source>
</evidence>
<dbReference type="GO" id="GO:0030431">
    <property type="term" value="P:sleep"/>
    <property type="evidence" value="ECO:0007669"/>
    <property type="project" value="InterPro"/>
</dbReference>
<feature type="chain" id="PRO_5041706456" description="Protein sleepless" evidence="3">
    <location>
        <begin position="27"/>
        <end position="149"/>
    </location>
</feature>
<keyword evidence="1 3" id="KW-0732">Signal</keyword>
<evidence type="ECO:0008006" key="6">
    <source>
        <dbReference type="Google" id="ProtNLM"/>
    </source>
</evidence>
<dbReference type="WBParaSite" id="TREG1_134380.1">
    <property type="protein sequence ID" value="TREG1_134380.1"/>
    <property type="gene ID" value="TREG1_134380"/>
</dbReference>
<dbReference type="SUPFAM" id="SSF57302">
    <property type="entry name" value="Snake toxin-like"/>
    <property type="match status" value="1"/>
</dbReference>
<dbReference type="GO" id="GO:0032222">
    <property type="term" value="P:regulation of synaptic transmission, cholinergic"/>
    <property type="evidence" value="ECO:0007669"/>
    <property type="project" value="InterPro"/>
</dbReference>
<evidence type="ECO:0000256" key="3">
    <source>
        <dbReference type="SAM" id="SignalP"/>
    </source>
</evidence>
<reference evidence="4" key="1">
    <citation type="submission" date="2022-06" db="EMBL/GenBank/DDBJ databases">
        <authorList>
            <person name="Berger JAMES D."/>
            <person name="Berger JAMES D."/>
        </authorList>
    </citation>
    <scope>NUCLEOTIDE SEQUENCE [LARGE SCALE GENOMIC DNA]</scope>
</reference>
<dbReference type="Pfam" id="PF17064">
    <property type="entry name" value="QVR"/>
    <property type="match status" value="1"/>
</dbReference>
<organism evidence="4 5">
    <name type="scientific">Trichobilharzia regenti</name>
    <name type="common">Nasal bird schistosome</name>
    <dbReference type="NCBI Taxonomy" id="157069"/>
    <lineage>
        <taxon>Eukaryota</taxon>
        <taxon>Metazoa</taxon>
        <taxon>Spiralia</taxon>
        <taxon>Lophotrochozoa</taxon>
        <taxon>Platyhelminthes</taxon>
        <taxon>Trematoda</taxon>
        <taxon>Digenea</taxon>
        <taxon>Strigeidida</taxon>
        <taxon>Schistosomatoidea</taxon>
        <taxon>Schistosomatidae</taxon>
        <taxon>Trichobilharzia</taxon>
    </lineage>
</organism>
<evidence type="ECO:0000313" key="4">
    <source>
        <dbReference type="Proteomes" id="UP000050795"/>
    </source>
</evidence>
<dbReference type="PANTHER" id="PTHR33562">
    <property type="entry name" value="ATILLA, ISOFORM B-RELATED-RELATED"/>
    <property type="match status" value="1"/>
</dbReference>
<feature type="signal peptide" evidence="3">
    <location>
        <begin position="1"/>
        <end position="26"/>
    </location>
</feature>
<name>A0AA85J7K0_TRIRE</name>
<keyword evidence="2" id="KW-0325">Glycoprotein</keyword>
<dbReference type="InterPro" id="IPR045860">
    <property type="entry name" value="Snake_toxin-like_sf"/>
</dbReference>
<dbReference type="Proteomes" id="UP000050795">
    <property type="component" value="Unassembled WGS sequence"/>
</dbReference>
<keyword evidence="4" id="KW-1185">Reference proteome</keyword>
<dbReference type="AlphaFoldDB" id="A0AA85J7K0"/>